<dbReference type="PANTHER" id="PTHR43464:SF95">
    <property type="entry name" value="TRNA U34 CARBOXYMETHYLTRANSFERASE"/>
    <property type="match status" value="1"/>
</dbReference>
<dbReference type="Pfam" id="PF08003">
    <property type="entry name" value="Methyltransf_9"/>
    <property type="match status" value="1"/>
</dbReference>
<evidence type="ECO:0008006" key="4">
    <source>
        <dbReference type="Google" id="ProtNLM"/>
    </source>
</evidence>
<sequence>MINTKTVISVCKKEKLELFQKDVELLIKERMKKKSHGNIQDWYEAINLLPKKNQLPANLKTSVINIPKLKLNHQEKASTNKCLLNLIPWRKGPFDIDGIFIDSEWKSNVKWDRIKKVLGSLEGKKILDVGCANGYYSLRMRGEGARLVIGIDPIPLNIFQFKAITHFMLPEPVYILPLRLSELRQDIRAFDVVFSMGVLYHQRSPFDHLRQLKNTLKTGGQLILETLILTDKHSYSKTPNDRYARMRNIWFIPTITELKIWLEKSGFHDISVLDINRTSTEEQRSTKWMPFESLKEGLNPKNPKKTIEGWSSPTRTIIMCKTSRS</sequence>
<dbReference type="InterPro" id="IPR029063">
    <property type="entry name" value="SAM-dependent_MTases_sf"/>
</dbReference>
<keyword evidence="1" id="KW-0808">Transferase</keyword>
<dbReference type="GO" id="GO:0016765">
    <property type="term" value="F:transferase activity, transferring alkyl or aryl (other than methyl) groups"/>
    <property type="evidence" value="ECO:0007669"/>
    <property type="project" value="InterPro"/>
</dbReference>
<dbReference type="PANTHER" id="PTHR43464">
    <property type="entry name" value="METHYLTRANSFERASE"/>
    <property type="match status" value="1"/>
</dbReference>
<protein>
    <recommendedName>
        <fullName evidence="4">tRNA U34 carboxymethyltransferase</fullName>
    </recommendedName>
</protein>
<accession>A0A381P9U1</accession>
<name>A0A381P9U1_9ZZZZ</name>
<keyword evidence="2" id="KW-0819">tRNA processing</keyword>
<dbReference type="NCBIfam" id="TIGR00452">
    <property type="entry name" value="tRNA 5-methoxyuridine(34)/uridine 5-oxyacetic acid(34) synthase CmoB"/>
    <property type="match status" value="1"/>
</dbReference>
<evidence type="ECO:0000256" key="2">
    <source>
        <dbReference type="ARBA" id="ARBA00022694"/>
    </source>
</evidence>
<proteinExistence type="inferred from homology"/>
<dbReference type="InterPro" id="IPR010017">
    <property type="entry name" value="CmoB"/>
</dbReference>
<evidence type="ECO:0000256" key="1">
    <source>
        <dbReference type="ARBA" id="ARBA00022679"/>
    </source>
</evidence>
<dbReference type="Gene3D" id="3.40.50.150">
    <property type="entry name" value="Vaccinia Virus protein VP39"/>
    <property type="match status" value="1"/>
</dbReference>
<evidence type="ECO:0000313" key="3">
    <source>
        <dbReference type="EMBL" id="SUZ63364.1"/>
    </source>
</evidence>
<dbReference type="GO" id="GO:0008168">
    <property type="term" value="F:methyltransferase activity"/>
    <property type="evidence" value="ECO:0007669"/>
    <property type="project" value="TreeGrafter"/>
</dbReference>
<reference evidence="3" key="1">
    <citation type="submission" date="2018-05" db="EMBL/GenBank/DDBJ databases">
        <authorList>
            <person name="Lanie J.A."/>
            <person name="Ng W.-L."/>
            <person name="Kazmierczak K.M."/>
            <person name="Andrzejewski T.M."/>
            <person name="Davidsen T.M."/>
            <person name="Wayne K.J."/>
            <person name="Tettelin H."/>
            <person name="Glass J.I."/>
            <person name="Rusch D."/>
            <person name="Podicherti R."/>
            <person name="Tsui H.-C.T."/>
            <person name="Winkler M.E."/>
        </authorList>
    </citation>
    <scope>NUCLEOTIDE SEQUENCE</scope>
</reference>
<gene>
    <name evidence="3" type="ORF">METZ01_LOCUS16218</name>
</gene>
<dbReference type="EMBL" id="UINC01000915">
    <property type="protein sequence ID" value="SUZ63364.1"/>
    <property type="molecule type" value="Genomic_DNA"/>
</dbReference>
<dbReference type="GO" id="GO:0002098">
    <property type="term" value="P:tRNA wobble uridine modification"/>
    <property type="evidence" value="ECO:0007669"/>
    <property type="project" value="InterPro"/>
</dbReference>
<dbReference type="NCBIfam" id="NF011650">
    <property type="entry name" value="PRK15068.1"/>
    <property type="match status" value="1"/>
</dbReference>
<dbReference type="CDD" id="cd02440">
    <property type="entry name" value="AdoMet_MTases"/>
    <property type="match status" value="1"/>
</dbReference>
<dbReference type="SUPFAM" id="SSF53335">
    <property type="entry name" value="S-adenosyl-L-methionine-dependent methyltransferases"/>
    <property type="match status" value="1"/>
</dbReference>
<dbReference type="InterPro" id="IPR027555">
    <property type="entry name" value="Mo5U34_MeTrfas-like"/>
</dbReference>
<dbReference type="HAMAP" id="MF_01590">
    <property type="entry name" value="tRNA_carboxymethyltr_CmoB"/>
    <property type="match status" value="1"/>
</dbReference>
<dbReference type="AlphaFoldDB" id="A0A381P9U1"/>
<organism evidence="3">
    <name type="scientific">marine metagenome</name>
    <dbReference type="NCBI Taxonomy" id="408172"/>
    <lineage>
        <taxon>unclassified sequences</taxon>
        <taxon>metagenomes</taxon>
        <taxon>ecological metagenomes</taxon>
    </lineage>
</organism>